<reference evidence="1" key="1">
    <citation type="submission" date="2018-10" db="EMBL/GenBank/DDBJ databases">
        <title>Hidden diversity of soil giant viruses.</title>
        <authorList>
            <person name="Schulz F."/>
            <person name="Alteio L."/>
            <person name="Goudeau D."/>
            <person name="Ryan E.M."/>
            <person name="Malmstrom R.R."/>
            <person name="Blanchard J."/>
            <person name="Woyke T."/>
        </authorList>
    </citation>
    <scope>NUCLEOTIDE SEQUENCE</scope>
    <source>
        <strain evidence="1">FNV1</strain>
    </source>
</reference>
<sequence>MSDKLYNTNSIYNANYDPLFAIENPPLNYNRPLAVSSTTNKPSGFSQHVVPSKYNRMNNNNILPHAFDKSNTVSPQFTDNDQFKKPILLDDNVEAAVMDKSIMEYPIIIDSVNRSLAQYPDPFNYKVTLRPNDKSTHPYIYRDFQNVKYVKLESALLPKQIHLSKTTIAADAIVYPIVSAKITVTMSDATVRAFINTTDTSGANSVTYVNITWTRDPITPFHILTYNIEAILNYNINTLYVFNYNNSVITYYTYSFNTLPMYDSSQNRYIVLNINEIRNINENSTSDTITKSFSTLYPTNLQTGGFVNFSSGEVEKTYKNSELANFKNFTISFVDSNGNNLSAINTNLTIDTPNTCVCGLNTDGTDNIIWRCCSNYIRHPFYTQMQNNILLKIGIYENSIEQNLFYSKK</sequence>
<accession>A0A3G4ZXD3</accession>
<organism evidence="1">
    <name type="scientific">Faunusvirus sp</name>
    <dbReference type="NCBI Taxonomy" id="2487766"/>
    <lineage>
        <taxon>Viruses</taxon>
        <taxon>Varidnaviria</taxon>
        <taxon>Bamfordvirae</taxon>
        <taxon>Nucleocytoviricota</taxon>
        <taxon>Megaviricetes</taxon>
        <taxon>Imitervirales</taxon>
        <taxon>Mimiviridae</taxon>
    </lineage>
</organism>
<gene>
    <name evidence="1" type="ORF">Faunusvirus23_4</name>
</gene>
<dbReference type="EMBL" id="MK072154">
    <property type="protein sequence ID" value="AYV79567.1"/>
    <property type="molecule type" value="Genomic_DNA"/>
</dbReference>
<proteinExistence type="predicted"/>
<protein>
    <submittedName>
        <fullName evidence="1">Uncharacterized protein</fullName>
    </submittedName>
</protein>
<evidence type="ECO:0000313" key="1">
    <source>
        <dbReference type="EMBL" id="AYV79567.1"/>
    </source>
</evidence>
<name>A0A3G4ZXD3_9VIRU</name>